<reference evidence="3" key="1">
    <citation type="submission" date="2022-11" db="UniProtKB">
        <authorList>
            <consortium name="WormBaseParasite"/>
        </authorList>
    </citation>
    <scope>IDENTIFICATION</scope>
</reference>
<sequence>MSIDQQKNLQNLKNELSPEYFFDQVNLEIEPKIIAENWNYSQEYDVVKHMEALLRNLPYSLIREQDSNKIVAFELVFQTGMQFHQFCFPEYRRQGFGKAIELDQAQKCIKFGLVPYKVVGFHNKHVMASANRSPFWTRWEIDGKPVVLRYIFHSVGKDNI</sequence>
<keyword evidence="1" id="KW-0012">Acyltransferase</keyword>
<dbReference type="GO" id="GO:0005739">
    <property type="term" value="C:mitochondrion"/>
    <property type="evidence" value="ECO:0007669"/>
    <property type="project" value="InterPro"/>
</dbReference>
<organism evidence="2 3">
    <name type="scientific">Acrobeloides nanus</name>
    <dbReference type="NCBI Taxonomy" id="290746"/>
    <lineage>
        <taxon>Eukaryota</taxon>
        <taxon>Metazoa</taxon>
        <taxon>Ecdysozoa</taxon>
        <taxon>Nematoda</taxon>
        <taxon>Chromadorea</taxon>
        <taxon>Rhabditida</taxon>
        <taxon>Tylenchina</taxon>
        <taxon>Cephalobomorpha</taxon>
        <taxon>Cephaloboidea</taxon>
        <taxon>Cephalobidae</taxon>
        <taxon>Acrobeloides</taxon>
    </lineage>
</organism>
<evidence type="ECO:0000313" key="2">
    <source>
        <dbReference type="Proteomes" id="UP000887540"/>
    </source>
</evidence>
<name>A0A914CAI2_9BILA</name>
<dbReference type="SUPFAM" id="SSF55729">
    <property type="entry name" value="Acyl-CoA N-acyltransferases (Nat)"/>
    <property type="match status" value="1"/>
</dbReference>
<dbReference type="InterPro" id="IPR016181">
    <property type="entry name" value="Acyl_CoA_acyltransferase"/>
</dbReference>
<protein>
    <recommendedName>
        <fullName evidence="1">Glycine N-acyltransferase-like protein</fullName>
        <ecNumber evidence="1">2.3.1.-</ecNumber>
    </recommendedName>
</protein>
<keyword evidence="2" id="KW-1185">Reference proteome</keyword>
<proteinExistence type="inferred from homology"/>
<dbReference type="PANTHER" id="PTHR15298:SF1">
    <property type="entry name" value="GLYCINE N-ACYLTRANSFERASE-LIKE PROTEIN"/>
    <property type="match status" value="1"/>
</dbReference>
<dbReference type="WBParaSite" id="ACRNAN_Path_723.g2735.t1">
    <property type="protein sequence ID" value="ACRNAN_Path_723.g2735.t1"/>
    <property type="gene ID" value="ACRNAN_Path_723.g2735"/>
</dbReference>
<dbReference type="PANTHER" id="PTHR15298">
    <property type="entry name" value="L-COA N-ACYLTRANSFERASE-RELATED"/>
    <property type="match status" value="1"/>
</dbReference>
<dbReference type="Proteomes" id="UP000887540">
    <property type="component" value="Unplaced"/>
</dbReference>
<dbReference type="GO" id="GO:0047961">
    <property type="term" value="F:glycine N-acyltransferase activity"/>
    <property type="evidence" value="ECO:0007669"/>
    <property type="project" value="InterPro"/>
</dbReference>
<evidence type="ECO:0000313" key="3">
    <source>
        <dbReference type="WBParaSite" id="ACRNAN_Path_723.g2735.t1"/>
    </source>
</evidence>
<dbReference type="EC" id="2.3.1.-" evidence="1"/>
<dbReference type="InterPro" id="IPR010313">
    <property type="entry name" value="Glycine_N-acyltransferase"/>
</dbReference>
<comment type="similarity">
    <text evidence="1">Belongs to the glycine N-acyltransferase family.</text>
</comment>
<keyword evidence="1" id="KW-0808">Transferase</keyword>
<dbReference type="Gene3D" id="3.40.630.30">
    <property type="match status" value="1"/>
</dbReference>
<dbReference type="AlphaFoldDB" id="A0A914CAI2"/>
<evidence type="ECO:0000256" key="1">
    <source>
        <dbReference type="RuleBase" id="RU368002"/>
    </source>
</evidence>
<accession>A0A914CAI2</accession>